<reference evidence="2 3" key="1">
    <citation type="submission" date="2017-12" db="EMBL/GenBank/DDBJ databases">
        <title>Sequencing, de novo assembly and annotation of complete genome of a new Thraustochytrid species, strain FCC1311.</title>
        <authorList>
            <person name="Sedici K."/>
            <person name="Godart F."/>
            <person name="Aiese Cigliano R."/>
            <person name="Sanseverino W."/>
            <person name="Barakat M."/>
            <person name="Ortet P."/>
            <person name="Marechal E."/>
            <person name="Cagnac O."/>
            <person name="Amato A."/>
        </authorList>
    </citation>
    <scope>NUCLEOTIDE SEQUENCE [LARGE SCALE GENOMIC DNA]</scope>
</reference>
<accession>A0A2R5GAH1</accession>
<feature type="compositionally biased region" description="Low complexity" evidence="1">
    <location>
        <begin position="116"/>
        <end position="130"/>
    </location>
</feature>
<keyword evidence="3" id="KW-1185">Reference proteome</keyword>
<dbReference type="Proteomes" id="UP000241890">
    <property type="component" value="Unassembled WGS sequence"/>
</dbReference>
<comment type="caution">
    <text evidence="2">The sequence shown here is derived from an EMBL/GenBank/DDBJ whole genome shotgun (WGS) entry which is preliminary data.</text>
</comment>
<organism evidence="2 3">
    <name type="scientific">Hondaea fermentalgiana</name>
    <dbReference type="NCBI Taxonomy" id="2315210"/>
    <lineage>
        <taxon>Eukaryota</taxon>
        <taxon>Sar</taxon>
        <taxon>Stramenopiles</taxon>
        <taxon>Bigyra</taxon>
        <taxon>Labyrinthulomycetes</taxon>
        <taxon>Thraustochytrida</taxon>
        <taxon>Thraustochytriidae</taxon>
        <taxon>Hondaea</taxon>
    </lineage>
</organism>
<feature type="compositionally biased region" description="Basic residues" evidence="1">
    <location>
        <begin position="103"/>
        <end position="115"/>
    </location>
</feature>
<feature type="region of interest" description="Disordered" evidence="1">
    <location>
        <begin position="97"/>
        <end position="132"/>
    </location>
</feature>
<dbReference type="EMBL" id="BEYU01000038">
    <property type="protein sequence ID" value="GBG28002.1"/>
    <property type="molecule type" value="Genomic_DNA"/>
</dbReference>
<protein>
    <submittedName>
        <fullName evidence="2">Uncharacterized protein</fullName>
    </submittedName>
</protein>
<evidence type="ECO:0000313" key="2">
    <source>
        <dbReference type="EMBL" id="GBG28002.1"/>
    </source>
</evidence>
<name>A0A2R5GAH1_9STRA</name>
<evidence type="ECO:0000256" key="1">
    <source>
        <dbReference type="SAM" id="MobiDB-lite"/>
    </source>
</evidence>
<sequence>MAAVVQCPGCSKIVGHSVAEEAASSSSLLQVQVCRGLELSAQLYDDPRRREEGPCRKAQCAACKTPLGKVLVDSDVLVVSRGDVHVYEIPRIASSLEDEHGRPSRTARSLKRKRTTASAPTSPTLPTGGLKHALAPEMPGRADIRDLVRREVANARARWAADLATEKSMESLVKELGIVVDATLTAKWMKKNKKNKNQRHIVNHH</sequence>
<gene>
    <name evidence="2" type="ORF">FCC1311_042252</name>
</gene>
<dbReference type="AlphaFoldDB" id="A0A2R5GAH1"/>
<dbReference type="InParanoid" id="A0A2R5GAH1"/>
<proteinExistence type="predicted"/>
<evidence type="ECO:0000313" key="3">
    <source>
        <dbReference type="Proteomes" id="UP000241890"/>
    </source>
</evidence>